<sequence>MESLDKIFDKLVRLEDDKNHSILLRNKASFTSQISDQMFIESYFKNNVRGRIRKRFIKEIILKFHNWIKSILGISNKTQFAQGIDYADQDMFGHEYSELFGEEFDLDNVFI</sequence>
<evidence type="ECO:0000313" key="2">
    <source>
        <dbReference type="Proteomes" id="UP000697127"/>
    </source>
</evidence>
<accession>A0A9P6WL88</accession>
<proteinExistence type="predicted"/>
<dbReference type="AlphaFoldDB" id="A0A9P6WL88"/>
<comment type="caution">
    <text evidence="1">The sequence shown here is derived from an EMBL/GenBank/DDBJ whole genome shotgun (WGS) entry which is preliminary data.</text>
</comment>
<name>A0A9P6WL88_9ASCO</name>
<dbReference type="OrthoDB" id="10451819at2759"/>
<gene>
    <name evidence="1" type="ORF">C6P40_001338</name>
</gene>
<keyword evidence="2" id="KW-1185">Reference proteome</keyword>
<reference evidence="1" key="1">
    <citation type="submission" date="2020-11" db="EMBL/GenBank/DDBJ databases">
        <title>Kefir isolates.</title>
        <authorList>
            <person name="Marcisauskas S."/>
            <person name="Kim Y."/>
            <person name="Blasche S."/>
        </authorList>
    </citation>
    <scope>NUCLEOTIDE SEQUENCE</scope>
    <source>
        <strain evidence="1">Olga-1</strain>
    </source>
</reference>
<dbReference type="EMBL" id="PUHW01000177">
    <property type="protein sequence ID" value="KAG0688162.1"/>
    <property type="molecule type" value="Genomic_DNA"/>
</dbReference>
<organism evidence="1 2">
    <name type="scientific">Pichia californica</name>
    <dbReference type="NCBI Taxonomy" id="460514"/>
    <lineage>
        <taxon>Eukaryota</taxon>
        <taxon>Fungi</taxon>
        <taxon>Dikarya</taxon>
        <taxon>Ascomycota</taxon>
        <taxon>Saccharomycotina</taxon>
        <taxon>Pichiomycetes</taxon>
        <taxon>Pichiales</taxon>
        <taxon>Pichiaceae</taxon>
        <taxon>Pichia</taxon>
    </lineage>
</organism>
<protein>
    <submittedName>
        <fullName evidence="1">Uncharacterized protein</fullName>
    </submittedName>
</protein>
<dbReference type="Proteomes" id="UP000697127">
    <property type="component" value="Unassembled WGS sequence"/>
</dbReference>
<evidence type="ECO:0000313" key="1">
    <source>
        <dbReference type="EMBL" id="KAG0688162.1"/>
    </source>
</evidence>